<reference evidence="1 2" key="1">
    <citation type="submission" date="2018-03" db="EMBL/GenBank/DDBJ databases">
        <title>Genomic Encyclopedia of Archaeal and Bacterial Type Strains, Phase II (KMG-II): from individual species to whole genera.</title>
        <authorList>
            <person name="Goeker M."/>
        </authorList>
    </citation>
    <scope>NUCLEOTIDE SEQUENCE [LARGE SCALE GENOMIC DNA]</scope>
    <source>
        <strain evidence="1 2">DSM 24859</strain>
    </source>
</reference>
<dbReference type="AlphaFoldDB" id="A0A2P8HRC9"/>
<keyword evidence="2" id="KW-1185">Reference proteome</keyword>
<sequence>MAGFFILFSAHIAHLPFMYGVNNRLLFIIFIKNITCLVHLDWVAKAAKVKAVFNYAKAATGSPLKFI</sequence>
<dbReference type="EMBL" id="PYAW01000001">
    <property type="protein sequence ID" value="PSL48763.1"/>
    <property type="molecule type" value="Genomic_DNA"/>
</dbReference>
<gene>
    <name evidence="1" type="ORF">CLV51_10191</name>
</gene>
<accession>A0A2P8HRC9</accession>
<evidence type="ECO:0000313" key="1">
    <source>
        <dbReference type="EMBL" id="PSL48763.1"/>
    </source>
</evidence>
<comment type="caution">
    <text evidence="1">The sequence shown here is derived from an EMBL/GenBank/DDBJ whole genome shotgun (WGS) entry which is preliminary data.</text>
</comment>
<proteinExistence type="predicted"/>
<dbReference type="Proteomes" id="UP000240971">
    <property type="component" value="Unassembled WGS sequence"/>
</dbReference>
<dbReference type="RefSeq" id="WP_106526050.1">
    <property type="nucleotide sequence ID" value="NZ_PYAW01000001.1"/>
</dbReference>
<protein>
    <submittedName>
        <fullName evidence="1">Uncharacterized protein</fullName>
    </submittedName>
</protein>
<name>A0A2P8HRC9_CHINA</name>
<organism evidence="1 2">
    <name type="scientific">Chitinophaga niastensis</name>
    <dbReference type="NCBI Taxonomy" id="536980"/>
    <lineage>
        <taxon>Bacteria</taxon>
        <taxon>Pseudomonadati</taxon>
        <taxon>Bacteroidota</taxon>
        <taxon>Chitinophagia</taxon>
        <taxon>Chitinophagales</taxon>
        <taxon>Chitinophagaceae</taxon>
        <taxon>Chitinophaga</taxon>
    </lineage>
</organism>
<evidence type="ECO:0000313" key="2">
    <source>
        <dbReference type="Proteomes" id="UP000240971"/>
    </source>
</evidence>